<dbReference type="OrthoDB" id="1917400at2759"/>
<comment type="caution">
    <text evidence="2">The sequence shown here is derived from an EMBL/GenBank/DDBJ whole genome shotgun (WGS) entry which is preliminary data.</text>
</comment>
<dbReference type="Proteomes" id="UP000593562">
    <property type="component" value="Unassembled WGS sequence"/>
</dbReference>
<feature type="compositionally biased region" description="Acidic residues" evidence="1">
    <location>
        <begin position="68"/>
        <end position="78"/>
    </location>
</feature>
<organism evidence="2 3">
    <name type="scientific">Tripterygium wilfordii</name>
    <name type="common">Thunder God vine</name>
    <dbReference type="NCBI Taxonomy" id="458696"/>
    <lineage>
        <taxon>Eukaryota</taxon>
        <taxon>Viridiplantae</taxon>
        <taxon>Streptophyta</taxon>
        <taxon>Embryophyta</taxon>
        <taxon>Tracheophyta</taxon>
        <taxon>Spermatophyta</taxon>
        <taxon>Magnoliopsida</taxon>
        <taxon>eudicotyledons</taxon>
        <taxon>Gunneridae</taxon>
        <taxon>Pentapetalae</taxon>
        <taxon>rosids</taxon>
        <taxon>fabids</taxon>
        <taxon>Celastrales</taxon>
        <taxon>Celastraceae</taxon>
        <taxon>Tripterygium</taxon>
    </lineage>
</organism>
<reference evidence="2 3" key="1">
    <citation type="journal article" date="2020" name="Nat. Commun.">
        <title>Genome of Tripterygium wilfordii and identification of cytochrome P450 involved in triptolide biosynthesis.</title>
        <authorList>
            <person name="Tu L."/>
            <person name="Su P."/>
            <person name="Zhang Z."/>
            <person name="Gao L."/>
            <person name="Wang J."/>
            <person name="Hu T."/>
            <person name="Zhou J."/>
            <person name="Zhang Y."/>
            <person name="Zhao Y."/>
            <person name="Liu Y."/>
            <person name="Song Y."/>
            <person name="Tong Y."/>
            <person name="Lu Y."/>
            <person name="Yang J."/>
            <person name="Xu C."/>
            <person name="Jia M."/>
            <person name="Peters R.J."/>
            <person name="Huang L."/>
            <person name="Gao W."/>
        </authorList>
    </citation>
    <scope>NUCLEOTIDE SEQUENCE [LARGE SCALE GENOMIC DNA]</scope>
    <source>
        <strain evidence="3">cv. XIE 37</strain>
        <tissue evidence="2">Leaf</tissue>
    </source>
</reference>
<evidence type="ECO:0000256" key="1">
    <source>
        <dbReference type="SAM" id="MobiDB-lite"/>
    </source>
</evidence>
<name>A0A7J7DFJ4_TRIWF</name>
<sequence length="181" mass="21241">MYIEEETMGSQDFSFPKVINSTPQLFTFSPSLWRASSSVFPSFDDNFFDNREREADLGRNPSFSCPETSEEEEEEEDKMDVLWEDFNDKELQRVCSRERNKSRGAKTEENVNGREDDNKVVKICCVKMHKRGTAIQPHHQHKRKNMGVAVKVLIRKIFSTDKKSSRRFNNKYCLWASKSRI</sequence>
<dbReference type="AlphaFoldDB" id="A0A7J7DFJ4"/>
<proteinExistence type="predicted"/>
<gene>
    <name evidence="2" type="ORF">HS088_TW07G00662</name>
</gene>
<accession>A0A7J7DFJ4</accession>
<evidence type="ECO:0000313" key="3">
    <source>
        <dbReference type="Proteomes" id="UP000593562"/>
    </source>
</evidence>
<dbReference type="InParanoid" id="A0A7J7DFJ4"/>
<dbReference type="PANTHER" id="PTHR34666:SF1">
    <property type="entry name" value="OS02G0554800 PROTEIN"/>
    <property type="match status" value="1"/>
</dbReference>
<protein>
    <submittedName>
        <fullName evidence="2">Uncharacterized protein</fullName>
    </submittedName>
</protein>
<dbReference type="PANTHER" id="PTHR34666">
    <property type="entry name" value="EXPRESSED PROTEIN"/>
    <property type="match status" value="1"/>
</dbReference>
<keyword evidence="3" id="KW-1185">Reference proteome</keyword>
<feature type="region of interest" description="Disordered" evidence="1">
    <location>
        <begin position="58"/>
        <end position="78"/>
    </location>
</feature>
<evidence type="ECO:0000313" key="2">
    <source>
        <dbReference type="EMBL" id="KAF5745081.1"/>
    </source>
</evidence>
<dbReference type="EMBL" id="JAAARO010000007">
    <property type="protein sequence ID" value="KAF5745081.1"/>
    <property type="molecule type" value="Genomic_DNA"/>
</dbReference>